<evidence type="ECO:0000256" key="13">
    <source>
        <dbReference type="ARBA" id="ARBA00023136"/>
    </source>
</evidence>
<evidence type="ECO:0000256" key="3">
    <source>
        <dbReference type="ARBA" id="ARBA00012438"/>
    </source>
</evidence>
<evidence type="ECO:0000256" key="10">
    <source>
        <dbReference type="ARBA" id="ARBA00022840"/>
    </source>
</evidence>
<keyword evidence="12" id="KW-0902">Two-component regulatory system</keyword>
<evidence type="ECO:0000256" key="6">
    <source>
        <dbReference type="ARBA" id="ARBA00022679"/>
    </source>
</evidence>
<dbReference type="CDD" id="cd00082">
    <property type="entry name" value="HisKA"/>
    <property type="match status" value="1"/>
</dbReference>
<dbReference type="InterPro" id="IPR035965">
    <property type="entry name" value="PAS-like_dom_sf"/>
</dbReference>
<keyword evidence="10" id="KW-0067">ATP-binding</keyword>
<feature type="transmembrane region" description="Helical" evidence="16">
    <location>
        <begin position="12"/>
        <end position="34"/>
    </location>
</feature>
<keyword evidence="8" id="KW-0547">Nucleotide-binding</keyword>
<proteinExistence type="predicted"/>
<dbReference type="InterPro" id="IPR000014">
    <property type="entry name" value="PAS"/>
</dbReference>
<evidence type="ECO:0000259" key="17">
    <source>
        <dbReference type="PROSITE" id="PS50109"/>
    </source>
</evidence>
<dbReference type="InterPro" id="IPR004358">
    <property type="entry name" value="Sig_transdc_His_kin-like_C"/>
</dbReference>
<evidence type="ECO:0000256" key="14">
    <source>
        <dbReference type="ARBA" id="ARBA00059827"/>
    </source>
</evidence>
<dbReference type="GO" id="GO:0009927">
    <property type="term" value="F:histidine phosphotransfer kinase activity"/>
    <property type="evidence" value="ECO:0007669"/>
    <property type="project" value="TreeGrafter"/>
</dbReference>
<evidence type="ECO:0000256" key="7">
    <source>
        <dbReference type="ARBA" id="ARBA00022692"/>
    </source>
</evidence>
<dbReference type="SMART" id="SM00091">
    <property type="entry name" value="PAS"/>
    <property type="match status" value="1"/>
</dbReference>
<dbReference type="eggNOG" id="COG2205">
    <property type="taxonomic scope" value="Bacteria"/>
</dbReference>
<comment type="caution">
    <text evidence="20">The sequence shown here is derived from an EMBL/GenBank/DDBJ whole genome shotgun (WGS) entry which is preliminary data.</text>
</comment>
<evidence type="ECO:0000313" key="20">
    <source>
        <dbReference type="EMBL" id="EMR13180.1"/>
    </source>
</evidence>
<dbReference type="SMART" id="SM00388">
    <property type="entry name" value="HisKA"/>
    <property type="match status" value="1"/>
</dbReference>
<feature type="domain" description="PAC" evidence="19">
    <location>
        <begin position="429"/>
        <end position="488"/>
    </location>
</feature>
<organism evidence="20 21">
    <name type="scientific">Methylophaga lonarensis MPL</name>
    <dbReference type="NCBI Taxonomy" id="1286106"/>
    <lineage>
        <taxon>Bacteria</taxon>
        <taxon>Pseudomonadati</taxon>
        <taxon>Pseudomonadota</taxon>
        <taxon>Gammaproteobacteria</taxon>
        <taxon>Thiotrichales</taxon>
        <taxon>Piscirickettsiaceae</taxon>
        <taxon>Methylophaga</taxon>
    </lineage>
</organism>
<dbReference type="CDD" id="cd00130">
    <property type="entry name" value="PAS"/>
    <property type="match status" value="1"/>
</dbReference>
<evidence type="ECO:0000256" key="15">
    <source>
        <dbReference type="ARBA" id="ARBA00070616"/>
    </source>
</evidence>
<gene>
    <name evidence="20" type="ORF">MPL1_06235</name>
</gene>
<dbReference type="InterPro" id="IPR001610">
    <property type="entry name" value="PAC"/>
</dbReference>
<comment type="function">
    <text evidence="14">Putative oxygen sensor; modulates the activity of FixJ, a transcriptional activator of nitrogen fixation fixK gene. FixL probably acts as a kinase that phosphorylates FixJ.</text>
</comment>
<evidence type="ECO:0000256" key="2">
    <source>
        <dbReference type="ARBA" id="ARBA00004651"/>
    </source>
</evidence>
<dbReference type="InterPro" id="IPR033479">
    <property type="entry name" value="dCache_1"/>
</dbReference>
<dbReference type="PANTHER" id="PTHR43047">
    <property type="entry name" value="TWO-COMPONENT HISTIDINE PROTEIN KINASE"/>
    <property type="match status" value="1"/>
</dbReference>
<dbReference type="AlphaFoldDB" id="M7PH03"/>
<evidence type="ECO:0000256" key="1">
    <source>
        <dbReference type="ARBA" id="ARBA00000085"/>
    </source>
</evidence>
<evidence type="ECO:0000259" key="18">
    <source>
        <dbReference type="PROSITE" id="PS50112"/>
    </source>
</evidence>
<evidence type="ECO:0000256" key="5">
    <source>
        <dbReference type="ARBA" id="ARBA00022553"/>
    </source>
</evidence>
<dbReference type="PROSITE" id="PS50109">
    <property type="entry name" value="HIS_KIN"/>
    <property type="match status" value="1"/>
</dbReference>
<evidence type="ECO:0000256" key="11">
    <source>
        <dbReference type="ARBA" id="ARBA00022989"/>
    </source>
</evidence>
<comment type="catalytic activity">
    <reaction evidence="1">
        <text>ATP + protein L-histidine = ADP + protein N-phospho-L-histidine.</text>
        <dbReference type="EC" id="2.7.13.3"/>
    </reaction>
</comment>
<dbReference type="SMART" id="SM00086">
    <property type="entry name" value="PAC"/>
    <property type="match status" value="1"/>
</dbReference>
<dbReference type="PROSITE" id="PS50113">
    <property type="entry name" value="PAC"/>
    <property type="match status" value="1"/>
</dbReference>
<dbReference type="Pfam" id="PF00989">
    <property type="entry name" value="PAS"/>
    <property type="match status" value="1"/>
</dbReference>
<dbReference type="GO" id="GO:0005886">
    <property type="term" value="C:plasma membrane"/>
    <property type="evidence" value="ECO:0007669"/>
    <property type="project" value="UniProtKB-SubCell"/>
</dbReference>
<name>M7PH03_9GAMM</name>
<evidence type="ECO:0000259" key="19">
    <source>
        <dbReference type="PROSITE" id="PS50113"/>
    </source>
</evidence>
<keyword evidence="6" id="KW-0808">Transferase</keyword>
<dbReference type="SUPFAM" id="SSF55874">
    <property type="entry name" value="ATPase domain of HSP90 chaperone/DNA topoisomerase II/histidine kinase"/>
    <property type="match status" value="1"/>
</dbReference>
<keyword evidence="11 16" id="KW-1133">Transmembrane helix</keyword>
<reference evidence="20 21" key="1">
    <citation type="journal article" date="2013" name="Genome Announc.">
        <title>Draft Genome Sequence of Methylophaga lonarensis MPLT, a Haloalkaliphilic (Non-Methane-Utilizing) Methylotroph.</title>
        <authorList>
            <person name="Shetty S.A."/>
            <person name="Marathe N.P."/>
            <person name="Munot H."/>
            <person name="Antony C.P."/>
            <person name="Dhotre D.P."/>
            <person name="Murrell J.C."/>
            <person name="Shouche Y.S."/>
        </authorList>
    </citation>
    <scope>NUCLEOTIDE SEQUENCE [LARGE SCALE GENOMIC DNA]</scope>
    <source>
        <strain evidence="20 21">MPL</strain>
    </source>
</reference>
<dbReference type="Pfam" id="PF00512">
    <property type="entry name" value="HisKA"/>
    <property type="match status" value="1"/>
</dbReference>
<dbReference type="InterPro" id="IPR000700">
    <property type="entry name" value="PAS-assoc_C"/>
</dbReference>
<dbReference type="Gene3D" id="3.30.565.10">
    <property type="entry name" value="Histidine kinase-like ATPase, C-terminal domain"/>
    <property type="match status" value="1"/>
</dbReference>
<dbReference type="InterPro" id="IPR003661">
    <property type="entry name" value="HisK_dim/P_dom"/>
</dbReference>
<keyword evidence="7 16" id="KW-0812">Transmembrane</keyword>
<dbReference type="PATRIC" id="fig|1286106.3.peg.1255"/>
<feature type="domain" description="PAS" evidence="18">
    <location>
        <begin position="362"/>
        <end position="418"/>
    </location>
</feature>
<keyword evidence="13 16" id="KW-0472">Membrane</keyword>
<dbReference type="EMBL" id="APHR01000031">
    <property type="protein sequence ID" value="EMR13180.1"/>
    <property type="molecule type" value="Genomic_DNA"/>
</dbReference>
<dbReference type="OrthoDB" id="9792854at2"/>
<accession>M7PH03</accession>
<dbReference type="PRINTS" id="PR00344">
    <property type="entry name" value="BCTRLSENSOR"/>
</dbReference>
<dbReference type="GO" id="GO:0006355">
    <property type="term" value="P:regulation of DNA-templated transcription"/>
    <property type="evidence" value="ECO:0007669"/>
    <property type="project" value="InterPro"/>
</dbReference>
<dbReference type="CDD" id="cd16922">
    <property type="entry name" value="HATPase_EvgS-ArcB-TorS-like"/>
    <property type="match status" value="1"/>
</dbReference>
<keyword evidence="9 20" id="KW-0418">Kinase</keyword>
<dbReference type="SUPFAM" id="SSF47384">
    <property type="entry name" value="Homodimeric domain of signal transducing histidine kinase"/>
    <property type="match status" value="1"/>
</dbReference>
<dbReference type="InterPro" id="IPR036890">
    <property type="entry name" value="HATPase_C_sf"/>
</dbReference>
<keyword evidence="4" id="KW-1003">Cell membrane</keyword>
<evidence type="ECO:0000256" key="9">
    <source>
        <dbReference type="ARBA" id="ARBA00022777"/>
    </source>
</evidence>
<dbReference type="GO" id="GO:0005524">
    <property type="term" value="F:ATP binding"/>
    <property type="evidence" value="ECO:0007669"/>
    <property type="project" value="UniProtKB-KW"/>
</dbReference>
<keyword evidence="5" id="KW-0597">Phosphoprotein</keyword>
<dbReference type="FunFam" id="3.30.450.20:FF:000060">
    <property type="entry name" value="Sensor protein FixL"/>
    <property type="match status" value="1"/>
</dbReference>
<comment type="subcellular location">
    <subcellularLocation>
        <location evidence="2">Cell membrane</location>
        <topology evidence="2">Multi-pass membrane protein</topology>
    </subcellularLocation>
</comment>
<dbReference type="NCBIfam" id="TIGR00229">
    <property type="entry name" value="sensory_box"/>
    <property type="match status" value="1"/>
</dbReference>
<evidence type="ECO:0000256" key="12">
    <source>
        <dbReference type="ARBA" id="ARBA00023012"/>
    </source>
</evidence>
<dbReference type="STRING" id="1286106.MPL1_06235"/>
<evidence type="ECO:0000313" key="21">
    <source>
        <dbReference type="Proteomes" id="UP000012019"/>
    </source>
</evidence>
<dbReference type="PANTHER" id="PTHR43047:SF72">
    <property type="entry name" value="OSMOSENSING HISTIDINE PROTEIN KINASE SLN1"/>
    <property type="match status" value="1"/>
</dbReference>
<keyword evidence="21" id="KW-1185">Reference proteome</keyword>
<dbReference type="FunFam" id="3.30.565.10:FF:000023">
    <property type="entry name" value="PAS domain-containing sensor histidine kinase"/>
    <property type="match status" value="1"/>
</dbReference>
<evidence type="ECO:0000256" key="16">
    <source>
        <dbReference type="SAM" id="Phobius"/>
    </source>
</evidence>
<dbReference type="Gene3D" id="3.30.450.20">
    <property type="entry name" value="PAS domain"/>
    <property type="match status" value="1"/>
</dbReference>
<dbReference type="InterPro" id="IPR036097">
    <property type="entry name" value="HisK_dim/P_sf"/>
</dbReference>
<dbReference type="SMART" id="SM00387">
    <property type="entry name" value="HATPase_c"/>
    <property type="match status" value="1"/>
</dbReference>
<sequence>MKKLFRFFGSPAGLAVLVIVAAITCASIAATYLFKLIQTDVEDRLVATLEASIHQARQSLEKHQTLARYWAENPLIQAAALAASNQQSSDSKTQISNAQASLSAVSGIENYRDYRLIDRHGNVILSRPGHDVRRQARIRLPDNLLSQAWHGRTVVTPPFKSGRPWPDKRGRLTENIATMMILSPVRDEHGRTVALLSFELDPDLIFLPAFHHNQIGKTGHTYAINSDGLLLTASKYDQQLRNSGLLNPRQPHAALNLVVNDPKWADTDAQNALTEMAVSLSQGQSGINLQGYRDYRGVDVIGAWRWDNSLGMGVVTETEAAEVYQLYRSILLSVTISIVFVIAITLIALFFYRRKHQHQMSSLHQRDAIINQTDDGFVTIDNRGMIVMTNPAITRLFGYASDELIGNNVSILLPPDERVEHDHYVRHSEIHERKIIHKVRSLQGCHKDGHLFPIELNVTPMTFSHQKYFIGVIRDISERHSYQQALIAAKEAAEEANQAKSDFLAKMSHELRTPLNAIIGFSQLLKMDKLDANQRESVEMIHDAGEHLLALINDVLDLARIESGRMLLSLEAVSPQELLGSLYPMLNVQIQTLGLSFTTEIDVADDCHVYADYTKLKQVLLNLLSNACKYNRPGGTITLRVTTQPDGKVRISVQDSGDGISEKMQKRIFEPFNRLDKTNSKIEGTGIGLAISAELVKLMGGELGFSSRLGEGSTFWVMLSACQPSGHQTDSD</sequence>
<feature type="transmembrane region" description="Helical" evidence="16">
    <location>
        <begin position="330"/>
        <end position="352"/>
    </location>
</feature>
<feature type="domain" description="Histidine kinase" evidence="17">
    <location>
        <begin position="506"/>
        <end position="723"/>
    </location>
</feature>
<dbReference type="FunFam" id="1.10.287.130:FF:000038">
    <property type="entry name" value="Sensory transduction histidine kinase"/>
    <property type="match status" value="1"/>
</dbReference>
<dbReference type="EC" id="2.7.13.3" evidence="3"/>
<dbReference type="Pfam" id="PF02743">
    <property type="entry name" value="dCache_1"/>
    <property type="match status" value="1"/>
</dbReference>
<dbReference type="RefSeq" id="WP_009726249.1">
    <property type="nucleotide sequence ID" value="NZ_APHR01000031.1"/>
</dbReference>
<evidence type="ECO:0000256" key="8">
    <source>
        <dbReference type="ARBA" id="ARBA00022741"/>
    </source>
</evidence>
<dbReference type="Pfam" id="PF02518">
    <property type="entry name" value="HATPase_c"/>
    <property type="match status" value="1"/>
</dbReference>
<evidence type="ECO:0000256" key="4">
    <source>
        <dbReference type="ARBA" id="ARBA00022475"/>
    </source>
</evidence>
<dbReference type="Gene3D" id="1.10.287.130">
    <property type="match status" value="1"/>
</dbReference>
<dbReference type="InterPro" id="IPR003594">
    <property type="entry name" value="HATPase_dom"/>
</dbReference>
<dbReference type="SUPFAM" id="SSF55785">
    <property type="entry name" value="PYP-like sensor domain (PAS domain)"/>
    <property type="match status" value="1"/>
</dbReference>
<dbReference type="Proteomes" id="UP000012019">
    <property type="component" value="Unassembled WGS sequence"/>
</dbReference>
<dbReference type="InterPro" id="IPR013767">
    <property type="entry name" value="PAS_fold"/>
</dbReference>
<dbReference type="InterPro" id="IPR005467">
    <property type="entry name" value="His_kinase_dom"/>
</dbReference>
<dbReference type="PROSITE" id="PS50112">
    <property type="entry name" value="PAS"/>
    <property type="match status" value="1"/>
</dbReference>
<protein>
    <recommendedName>
        <fullName evidence="15">Sensor protein FixL</fullName>
        <ecNumber evidence="3">2.7.13.3</ecNumber>
    </recommendedName>
</protein>
<dbReference type="GO" id="GO:0000155">
    <property type="term" value="F:phosphorelay sensor kinase activity"/>
    <property type="evidence" value="ECO:0007669"/>
    <property type="project" value="InterPro"/>
</dbReference>